<dbReference type="Pfam" id="PF02609">
    <property type="entry name" value="Exonuc_VII_S"/>
    <property type="match status" value="1"/>
</dbReference>
<comment type="subunit">
    <text evidence="6">Heterooligomer composed of large and small subunits.</text>
</comment>
<evidence type="ECO:0000256" key="2">
    <source>
        <dbReference type="ARBA" id="ARBA00022490"/>
    </source>
</evidence>
<dbReference type="Gene3D" id="1.10.287.1040">
    <property type="entry name" value="Exonuclease VII, small subunit"/>
    <property type="match status" value="1"/>
</dbReference>
<organism evidence="7 8">
    <name type="scientific">Candidatus Ventrousia excrementavium</name>
    <dbReference type="NCBI Taxonomy" id="2840961"/>
    <lineage>
        <taxon>Bacteria</taxon>
        <taxon>Bacillati</taxon>
        <taxon>Bacillota</taxon>
        <taxon>Clostridia</taxon>
        <taxon>Eubacteriales</taxon>
        <taxon>Clostridiaceae</taxon>
        <taxon>Clostridiaceae incertae sedis</taxon>
        <taxon>Candidatus Ventrousia</taxon>
    </lineage>
</organism>
<evidence type="ECO:0000313" key="8">
    <source>
        <dbReference type="Proteomes" id="UP000824073"/>
    </source>
</evidence>
<protein>
    <recommendedName>
        <fullName evidence="6">Exodeoxyribonuclease 7 small subunit</fullName>
        <ecNumber evidence="6">3.1.11.6</ecNumber>
    </recommendedName>
    <alternativeName>
        <fullName evidence="6">Exodeoxyribonuclease VII small subunit</fullName>
        <shortName evidence="6">Exonuclease VII small subunit</shortName>
    </alternativeName>
</protein>
<dbReference type="PIRSF" id="PIRSF006488">
    <property type="entry name" value="Exonuc_VII_S"/>
    <property type="match status" value="1"/>
</dbReference>
<keyword evidence="2 6" id="KW-0963">Cytoplasm</keyword>
<dbReference type="InterPro" id="IPR003761">
    <property type="entry name" value="Exonuc_VII_S"/>
</dbReference>
<dbReference type="Proteomes" id="UP000824073">
    <property type="component" value="Unassembled WGS sequence"/>
</dbReference>
<comment type="caution">
    <text evidence="7">The sequence shown here is derived from an EMBL/GenBank/DDBJ whole genome shotgun (WGS) entry which is preliminary data.</text>
</comment>
<keyword evidence="4 6" id="KW-0378">Hydrolase</keyword>
<dbReference type="GO" id="GO:0005829">
    <property type="term" value="C:cytosol"/>
    <property type="evidence" value="ECO:0007669"/>
    <property type="project" value="TreeGrafter"/>
</dbReference>
<evidence type="ECO:0000313" key="7">
    <source>
        <dbReference type="EMBL" id="HIU44299.1"/>
    </source>
</evidence>
<evidence type="ECO:0000256" key="3">
    <source>
        <dbReference type="ARBA" id="ARBA00022722"/>
    </source>
</evidence>
<comment type="catalytic activity">
    <reaction evidence="6">
        <text>Exonucleolytic cleavage in either 5'- to 3'- or 3'- to 5'-direction to yield nucleoside 5'-phosphates.</text>
        <dbReference type="EC" id="3.1.11.6"/>
    </reaction>
</comment>
<dbReference type="AlphaFoldDB" id="A0A9D1S0L9"/>
<dbReference type="PANTHER" id="PTHR34137">
    <property type="entry name" value="EXODEOXYRIBONUCLEASE 7 SMALL SUBUNIT"/>
    <property type="match status" value="1"/>
</dbReference>
<gene>
    <name evidence="6 7" type="primary">xseB</name>
    <name evidence="7" type="ORF">IAB67_08405</name>
</gene>
<dbReference type="PANTHER" id="PTHR34137:SF1">
    <property type="entry name" value="EXODEOXYRIBONUCLEASE 7 SMALL SUBUNIT"/>
    <property type="match status" value="1"/>
</dbReference>
<sequence length="79" mass="8791">MAEKKFVFETAMKRLEEIVKTLEQGDAPLDKSLALFEEGTELIRKCGQTLDTAEQKLRLLVQTPDGPQAAPFDGEEPQA</sequence>
<keyword evidence="3 6" id="KW-0540">Nuclease</keyword>
<comment type="function">
    <text evidence="6">Bidirectionally degrades single-stranded DNA into large acid-insoluble oligonucleotides, which are then degraded further into small acid-soluble oligonucleotides.</text>
</comment>
<name>A0A9D1S0L9_9CLOT</name>
<dbReference type="GO" id="GO:0008855">
    <property type="term" value="F:exodeoxyribonuclease VII activity"/>
    <property type="evidence" value="ECO:0007669"/>
    <property type="project" value="UniProtKB-UniRule"/>
</dbReference>
<dbReference type="HAMAP" id="MF_00337">
    <property type="entry name" value="Exonuc_7_S"/>
    <property type="match status" value="1"/>
</dbReference>
<dbReference type="EC" id="3.1.11.6" evidence="6"/>
<accession>A0A9D1S0L9</accession>
<dbReference type="GO" id="GO:0006308">
    <property type="term" value="P:DNA catabolic process"/>
    <property type="evidence" value="ECO:0007669"/>
    <property type="project" value="UniProtKB-UniRule"/>
</dbReference>
<evidence type="ECO:0000256" key="5">
    <source>
        <dbReference type="ARBA" id="ARBA00022839"/>
    </source>
</evidence>
<reference evidence="7" key="1">
    <citation type="submission" date="2020-10" db="EMBL/GenBank/DDBJ databases">
        <authorList>
            <person name="Gilroy R."/>
        </authorList>
    </citation>
    <scope>NUCLEOTIDE SEQUENCE</scope>
    <source>
        <strain evidence="7">CHK191-8634</strain>
    </source>
</reference>
<dbReference type="SUPFAM" id="SSF116842">
    <property type="entry name" value="XseB-like"/>
    <property type="match status" value="1"/>
</dbReference>
<dbReference type="GO" id="GO:0009318">
    <property type="term" value="C:exodeoxyribonuclease VII complex"/>
    <property type="evidence" value="ECO:0007669"/>
    <property type="project" value="UniProtKB-UniRule"/>
</dbReference>
<evidence type="ECO:0000256" key="6">
    <source>
        <dbReference type="HAMAP-Rule" id="MF_00337"/>
    </source>
</evidence>
<proteinExistence type="inferred from homology"/>
<dbReference type="NCBIfam" id="TIGR01280">
    <property type="entry name" value="xseB"/>
    <property type="match status" value="1"/>
</dbReference>
<comment type="subcellular location">
    <subcellularLocation>
        <location evidence="6">Cytoplasm</location>
    </subcellularLocation>
</comment>
<dbReference type="InterPro" id="IPR037004">
    <property type="entry name" value="Exonuc_VII_ssu_sf"/>
</dbReference>
<evidence type="ECO:0000256" key="4">
    <source>
        <dbReference type="ARBA" id="ARBA00022801"/>
    </source>
</evidence>
<dbReference type="NCBIfam" id="NF002140">
    <property type="entry name" value="PRK00977.1-4"/>
    <property type="match status" value="1"/>
</dbReference>
<comment type="similarity">
    <text evidence="1 6">Belongs to the XseB family.</text>
</comment>
<evidence type="ECO:0000256" key="1">
    <source>
        <dbReference type="ARBA" id="ARBA00009998"/>
    </source>
</evidence>
<dbReference type="EMBL" id="DVMR01000063">
    <property type="protein sequence ID" value="HIU44299.1"/>
    <property type="molecule type" value="Genomic_DNA"/>
</dbReference>
<keyword evidence="5 6" id="KW-0269">Exonuclease</keyword>
<reference evidence="7" key="2">
    <citation type="journal article" date="2021" name="PeerJ">
        <title>Extensive microbial diversity within the chicken gut microbiome revealed by metagenomics and culture.</title>
        <authorList>
            <person name="Gilroy R."/>
            <person name="Ravi A."/>
            <person name="Getino M."/>
            <person name="Pursley I."/>
            <person name="Horton D.L."/>
            <person name="Alikhan N.F."/>
            <person name="Baker D."/>
            <person name="Gharbi K."/>
            <person name="Hall N."/>
            <person name="Watson M."/>
            <person name="Adriaenssens E.M."/>
            <person name="Foster-Nyarko E."/>
            <person name="Jarju S."/>
            <person name="Secka A."/>
            <person name="Antonio M."/>
            <person name="Oren A."/>
            <person name="Chaudhuri R.R."/>
            <person name="La Ragione R."/>
            <person name="Hildebrand F."/>
            <person name="Pallen M.J."/>
        </authorList>
    </citation>
    <scope>NUCLEOTIDE SEQUENCE</scope>
    <source>
        <strain evidence="7">CHK191-8634</strain>
    </source>
</reference>